<evidence type="ECO:0000313" key="1">
    <source>
        <dbReference type="EMBL" id="CAG8519301.1"/>
    </source>
</evidence>
<comment type="caution">
    <text evidence="1">The sequence shown here is derived from an EMBL/GenBank/DDBJ whole genome shotgun (WGS) entry which is preliminary data.</text>
</comment>
<sequence length="59" mass="6868">KEIVKNFIKLALDKKEFQEIIDLHKFVVEFQDMLRPSTPAPPIPKNSPFLYPATPKMDL</sequence>
<feature type="non-terminal residue" evidence="1">
    <location>
        <position position="1"/>
    </location>
</feature>
<proteinExistence type="predicted"/>
<accession>A0ACA9LB84</accession>
<gene>
    <name evidence="1" type="ORF">RPERSI_LOCUS2623</name>
</gene>
<dbReference type="Proteomes" id="UP000789920">
    <property type="component" value="Unassembled WGS sequence"/>
</dbReference>
<dbReference type="EMBL" id="CAJVQC010002939">
    <property type="protein sequence ID" value="CAG8519301.1"/>
    <property type="molecule type" value="Genomic_DNA"/>
</dbReference>
<keyword evidence="2" id="KW-1185">Reference proteome</keyword>
<evidence type="ECO:0000313" key="2">
    <source>
        <dbReference type="Proteomes" id="UP000789920"/>
    </source>
</evidence>
<reference evidence="1" key="1">
    <citation type="submission" date="2021-06" db="EMBL/GenBank/DDBJ databases">
        <authorList>
            <person name="Kallberg Y."/>
            <person name="Tangrot J."/>
            <person name="Rosling A."/>
        </authorList>
    </citation>
    <scope>NUCLEOTIDE SEQUENCE</scope>
    <source>
        <strain evidence="1">MA461A</strain>
    </source>
</reference>
<protein>
    <submittedName>
        <fullName evidence="1">16528_t:CDS:1</fullName>
    </submittedName>
</protein>
<organism evidence="1 2">
    <name type="scientific">Racocetra persica</name>
    <dbReference type="NCBI Taxonomy" id="160502"/>
    <lineage>
        <taxon>Eukaryota</taxon>
        <taxon>Fungi</taxon>
        <taxon>Fungi incertae sedis</taxon>
        <taxon>Mucoromycota</taxon>
        <taxon>Glomeromycotina</taxon>
        <taxon>Glomeromycetes</taxon>
        <taxon>Diversisporales</taxon>
        <taxon>Gigasporaceae</taxon>
        <taxon>Racocetra</taxon>
    </lineage>
</organism>
<name>A0ACA9LB84_9GLOM</name>